<dbReference type="OrthoDB" id="45365at2759"/>
<sequence length="470" mass="52748">MGSLLSSQRRKRERLEDHDDEIFQNVTSKRIRMSDGYDNIGTQLISTLPDEISYQILARVPRVWYKNLKSVSRTWKSVITGTEIHRVRRELGTMEEWLYVLEKNVNDRFIWHALDPKSGVWQKLPSMPNLANKEESRRGLSSFIMRNISGSDLLKGWFGRRCSSSQLPFCGCAVGAADGCLYVLGGFFKGLAMNCVWKYDPCSDAWYEVSSMNIGRAFCKIGVLQNKLYAVGGVTRDRGVLMPLHSAEVFDPSTGLWTQVATMPFSKAQVLPEALLSDFLKPIATGMTMYLGKLCVPQSLYSWPFFVDIGGEMYDPEAENWIEMPRGMGEGWPARQAGTKLSVVVNEELYTLDPSTSLEDSKIMRYNSQQDVWQVVVSRIPISDFSDSESPYLLSGLQGKLNVIAKGLHNGHHQNIVLQADMRKAASLSNSTPSSLQGENNPNAEADIWEIIACHNFGMSELVSCQVLLN</sequence>
<keyword evidence="1" id="KW-0880">Kelch repeat</keyword>
<evidence type="ECO:0000313" key="4">
    <source>
        <dbReference type="EMBL" id="KMZ68980.1"/>
    </source>
</evidence>
<dbReference type="Proteomes" id="UP000036987">
    <property type="component" value="Unassembled WGS sequence"/>
</dbReference>
<dbReference type="OMA" id="KMVSQAW"/>
<dbReference type="SUPFAM" id="SSF117281">
    <property type="entry name" value="Kelch motif"/>
    <property type="match status" value="1"/>
</dbReference>
<keyword evidence="5" id="KW-1185">Reference proteome</keyword>
<organism evidence="4 5">
    <name type="scientific">Zostera marina</name>
    <name type="common">Eelgrass</name>
    <dbReference type="NCBI Taxonomy" id="29655"/>
    <lineage>
        <taxon>Eukaryota</taxon>
        <taxon>Viridiplantae</taxon>
        <taxon>Streptophyta</taxon>
        <taxon>Embryophyta</taxon>
        <taxon>Tracheophyta</taxon>
        <taxon>Spermatophyta</taxon>
        <taxon>Magnoliopsida</taxon>
        <taxon>Liliopsida</taxon>
        <taxon>Zosteraceae</taxon>
        <taxon>Zostera</taxon>
    </lineage>
</organism>
<evidence type="ECO:0000256" key="2">
    <source>
        <dbReference type="ARBA" id="ARBA00022737"/>
    </source>
</evidence>
<accession>A0A0K9PL59</accession>
<dbReference type="SMART" id="SM00612">
    <property type="entry name" value="Kelch"/>
    <property type="match status" value="2"/>
</dbReference>
<dbReference type="SUPFAM" id="SSF81383">
    <property type="entry name" value="F-box domain"/>
    <property type="match status" value="1"/>
</dbReference>
<feature type="domain" description="F-box" evidence="3">
    <location>
        <begin position="42"/>
        <end position="91"/>
    </location>
</feature>
<dbReference type="Gene3D" id="2.120.10.80">
    <property type="entry name" value="Kelch-type beta propeller"/>
    <property type="match status" value="1"/>
</dbReference>
<gene>
    <name evidence="4" type="ORF">ZOSMA_224G00170</name>
</gene>
<keyword evidence="2" id="KW-0677">Repeat</keyword>
<reference evidence="5" key="1">
    <citation type="journal article" date="2016" name="Nature">
        <title>The genome of the seagrass Zostera marina reveals angiosperm adaptation to the sea.</title>
        <authorList>
            <person name="Olsen J.L."/>
            <person name="Rouze P."/>
            <person name="Verhelst B."/>
            <person name="Lin Y.-C."/>
            <person name="Bayer T."/>
            <person name="Collen J."/>
            <person name="Dattolo E."/>
            <person name="De Paoli E."/>
            <person name="Dittami S."/>
            <person name="Maumus F."/>
            <person name="Michel G."/>
            <person name="Kersting A."/>
            <person name="Lauritano C."/>
            <person name="Lohaus R."/>
            <person name="Toepel M."/>
            <person name="Tonon T."/>
            <person name="Vanneste K."/>
            <person name="Amirebrahimi M."/>
            <person name="Brakel J."/>
            <person name="Bostroem C."/>
            <person name="Chovatia M."/>
            <person name="Grimwood J."/>
            <person name="Jenkins J.W."/>
            <person name="Jueterbock A."/>
            <person name="Mraz A."/>
            <person name="Stam W.T."/>
            <person name="Tice H."/>
            <person name="Bornberg-Bauer E."/>
            <person name="Green P.J."/>
            <person name="Pearson G.A."/>
            <person name="Procaccini G."/>
            <person name="Duarte C.M."/>
            <person name="Schmutz J."/>
            <person name="Reusch T.B.H."/>
            <person name="Van de Peer Y."/>
        </authorList>
    </citation>
    <scope>NUCLEOTIDE SEQUENCE [LARGE SCALE GENOMIC DNA]</scope>
    <source>
        <strain evidence="5">cv. Finnish</strain>
    </source>
</reference>
<dbReference type="InterPro" id="IPR036047">
    <property type="entry name" value="F-box-like_dom_sf"/>
</dbReference>
<dbReference type="PROSITE" id="PS50181">
    <property type="entry name" value="FBOX"/>
    <property type="match status" value="1"/>
</dbReference>
<protein>
    <submittedName>
        <fullName evidence="4">Kelch repeat-containing protein</fullName>
    </submittedName>
</protein>
<dbReference type="InterPro" id="IPR006652">
    <property type="entry name" value="Kelch_1"/>
</dbReference>
<dbReference type="InterPro" id="IPR015915">
    <property type="entry name" value="Kelch-typ_b-propeller"/>
</dbReference>
<dbReference type="EMBL" id="LFYR01000798">
    <property type="protein sequence ID" value="KMZ68980.1"/>
    <property type="molecule type" value="Genomic_DNA"/>
</dbReference>
<name>A0A0K9PL59_ZOSMR</name>
<dbReference type="Pfam" id="PF00646">
    <property type="entry name" value="F-box"/>
    <property type="match status" value="1"/>
</dbReference>
<evidence type="ECO:0000256" key="1">
    <source>
        <dbReference type="ARBA" id="ARBA00022441"/>
    </source>
</evidence>
<comment type="caution">
    <text evidence="4">The sequence shown here is derived from an EMBL/GenBank/DDBJ whole genome shotgun (WGS) entry which is preliminary data.</text>
</comment>
<proteinExistence type="predicted"/>
<dbReference type="AlphaFoldDB" id="A0A0K9PL59"/>
<dbReference type="Pfam" id="PF01344">
    <property type="entry name" value="Kelch_1"/>
    <property type="match status" value="2"/>
</dbReference>
<dbReference type="CDD" id="cd22152">
    <property type="entry name" value="F-box_AtAFR-like"/>
    <property type="match status" value="1"/>
</dbReference>
<dbReference type="STRING" id="29655.A0A0K9PL59"/>
<dbReference type="PANTHER" id="PTHR46344">
    <property type="entry name" value="OS02G0202900 PROTEIN"/>
    <property type="match status" value="1"/>
</dbReference>
<dbReference type="PANTHER" id="PTHR46344:SF27">
    <property type="entry name" value="KELCH REPEAT SUPERFAMILY PROTEIN"/>
    <property type="match status" value="1"/>
</dbReference>
<evidence type="ECO:0000259" key="3">
    <source>
        <dbReference type="PROSITE" id="PS50181"/>
    </source>
</evidence>
<dbReference type="InterPro" id="IPR001810">
    <property type="entry name" value="F-box_dom"/>
</dbReference>
<evidence type="ECO:0000313" key="5">
    <source>
        <dbReference type="Proteomes" id="UP000036987"/>
    </source>
</evidence>